<gene>
    <name evidence="3" type="ORF">BT93_L1490</name>
</gene>
<evidence type="ECO:0000259" key="2">
    <source>
        <dbReference type="PROSITE" id="PS51352"/>
    </source>
</evidence>
<feature type="non-terminal residue" evidence="3">
    <location>
        <position position="125"/>
    </location>
</feature>
<dbReference type="Proteomes" id="UP000806378">
    <property type="component" value="Unassembled WGS sequence"/>
</dbReference>
<sequence length="125" mass="13471">MSKTVHVESPSQFSQILSSSRVVVTDYWCGPCKTIAPFYEQLSSQLSRPNQITFTKVNVDQQSQIAQTYGITAMPTFMIFKNGKESKRVRGANPKELDAAVKSLAAEASAAGEGSSSSASGSDTW</sequence>
<dbReference type="Gramene" id="rna-gnl|WGS:JABURB|Cocit.L1490.1">
    <property type="protein sequence ID" value="cds-KAF7845637.1"/>
    <property type="gene ID" value="gene-BT93_L1490"/>
</dbReference>
<dbReference type="OrthoDB" id="10263751at2759"/>
<dbReference type="InterPro" id="IPR036249">
    <property type="entry name" value="Thioredoxin-like_sf"/>
</dbReference>
<dbReference type="Gene3D" id="3.40.30.10">
    <property type="entry name" value="Glutaredoxin"/>
    <property type="match status" value="1"/>
</dbReference>
<keyword evidence="1" id="KW-1015">Disulfide bond</keyword>
<keyword evidence="4" id="KW-1185">Reference proteome</keyword>
<dbReference type="Pfam" id="PF00085">
    <property type="entry name" value="Thioredoxin"/>
    <property type="match status" value="1"/>
</dbReference>
<name>A0A8T0CEE2_CORYI</name>
<accession>A0A8T0CEE2</accession>
<feature type="non-terminal residue" evidence="3">
    <location>
        <position position="1"/>
    </location>
</feature>
<evidence type="ECO:0000313" key="3">
    <source>
        <dbReference type="EMBL" id="KAF7845637.1"/>
    </source>
</evidence>
<dbReference type="PANTHER" id="PTHR46115">
    <property type="entry name" value="THIOREDOXIN-LIKE PROTEIN 1"/>
    <property type="match status" value="1"/>
</dbReference>
<proteinExistence type="predicted"/>
<feature type="domain" description="Thioredoxin" evidence="2">
    <location>
        <begin position="1"/>
        <end position="106"/>
    </location>
</feature>
<dbReference type="InterPro" id="IPR013766">
    <property type="entry name" value="Thioredoxin_domain"/>
</dbReference>
<protein>
    <recommendedName>
        <fullName evidence="2">Thioredoxin domain-containing protein</fullName>
    </recommendedName>
</protein>
<organism evidence="3 4">
    <name type="scientific">Corymbia citriodora subsp. variegata</name>
    <dbReference type="NCBI Taxonomy" id="360336"/>
    <lineage>
        <taxon>Eukaryota</taxon>
        <taxon>Viridiplantae</taxon>
        <taxon>Streptophyta</taxon>
        <taxon>Embryophyta</taxon>
        <taxon>Tracheophyta</taxon>
        <taxon>Spermatophyta</taxon>
        <taxon>Magnoliopsida</taxon>
        <taxon>eudicotyledons</taxon>
        <taxon>Gunneridae</taxon>
        <taxon>Pentapetalae</taxon>
        <taxon>rosids</taxon>
        <taxon>malvids</taxon>
        <taxon>Myrtales</taxon>
        <taxon>Myrtaceae</taxon>
        <taxon>Myrtoideae</taxon>
        <taxon>Eucalypteae</taxon>
        <taxon>Corymbia</taxon>
    </lineage>
</organism>
<dbReference type="PRINTS" id="PR00421">
    <property type="entry name" value="THIOREDOXIN"/>
</dbReference>
<evidence type="ECO:0000256" key="1">
    <source>
        <dbReference type="ARBA" id="ARBA00023157"/>
    </source>
</evidence>
<dbReference type="SUPFAM" id="SSF52833">
    <property type="entry name" value="Thioredoxin-like"/>
    <property type="match status" value="1"/>
</dbReference>
<dbReference type="PROSITE" id="PS51352">
    <property type="entry name" value="THIOREDOXIN_2"/>
    <property type="match status" value="1"/>
</dbReference>
<comment type="caution">
    <text evidence="3">The sequence shown here is derived from an EMBL/GenBank/DDBJ whole genome shotgun (WGS) entry which is preliminary data.</text>
</comment>
<evidence type="ECO:0000313" key="4">
    <source>
        <dbReference type="Proteomes" id="UP000806378"/>
    </source>
</evidence>
<dbReference type="AlphaFoldDB" id="A0A8T0CEE2"/>
<dbReference type="CDD" id="cd02947">
    <property type="entry name" value="TRX_family"/>
    <property type="match status" value="1"/>
</dbReference>
<reference evidence="3" key="1">
    <citation type="submission" date="2020-05" db="EMBL/GenBank/DDBJ databases">
        <title>WGS assembly of Corymbia citriodora subspecies variegata.</title>
        <authorList>
            <person name="Barry K."/>
            <person name="Hundley H."/>
            <person name="Shu S."/>
            <person name="Jenkins J."/>
            <person name="Grimwood J."/>
            <person name="Baten A."/>
        </authorList>
    </citation>
    <scope>NUCLEOTIDE SEQUENCE</scope>
    <source>
        <strain evidence="3">CV2-018</strain>
    </source>
</reference>
<dbReference type="EMBL" id="MU104184">
    <property type="protein sequence ID" value="KAF7845637.1"/>
    <property type="molecule type" value="Genomic_DNA"/>
</dbReference>